<evidence type="ECO:0000259" key="1">
    <source>
        <dbReference type="Pfam" id="PF00155"/>
    </source>
</evidence>
<evidence type="ECO:0000313" key="2">
    <source>
        <dbReference type="EMBL" id="GFK94298.1"/>
    </source>
</evidence>
<reference evidence="2 3" key="1">
    <citation type="submission" date="2020-04" db="EMBL/GenBank/DDBJ databases">
        <authorList>
            <consortium name="Desulfovibrio sp. FSS-1 genome sequencing consortium"/>
            <person name="Shimoshige H."/>
            <person name="Kobayashi H."/>
            <person name="Maekawa T."/>
        </authorList>
    </citation>
    <scope>NUCLEOTIDE SEQUENCE [LARGE SCALE GENOMIC DNA]</scope>
    <source>
        <strain evidence="2 3">SIID29052-01</strain>
    </source>
</reference>
<feature type="domain" description="Aminotransferase class I/classII large" evidence="1">
    <location>
        <begin position="53"/>
        <end position="352"/>
    </location>
</feature>
<keyword evidence="2" id="KW-0456">Lyase</keyword>
<dbReference type="InterPro" id="IPR015421">
    <property type="entry name" value="PyrdxlP-dep_Trfase_major"/>
</dbReference>
<dbReference type="AlphaFoldDB" id="A0A6V8LVG6"/>
<gene>
    <name evidence="2" type="primary">vioD</name>
    <name evidence="2" type="ORF">NNJEOMEG_02140</name>
</gene>
<keyword evidence="3" id="KW-1185">Reference proteome</keyword>
<dbReference type="SUPFAM" id="SSF53383">
    <property type="entry name" value="PLP-dependent transferases"/>
    <property type="match status" value="1"/>
</dbReference>
<dbReference type="Pfam" id="PF00155">
    <property type="entry name" value="Aminotran_1_2"/>
    <property type="match status" value="1"/>
</dbReference>
<accession>A0A6V8LVG6</accession>
<dbReference type="PANTHER" id="PTHR43510:SF1">
    <property type="entry name" value="AMINOTRANSFERASE FUNCTION, HYPOTHETICAL (EUROFUNG)"/>
    <property type="match status" value="1"/>
</dbReference>
<dbReference type="EC" id="4.2.1.145" evidence="2"/>
<dbReference type="GO" id="GO:0030170">
    <property type="term" value="F:pyridoxal phosphate binding"/>
    <property type="evidence" value="ECO:0007669"/>
    <property type="project" value="InterPro"/>
</dbReference>
<dbReference type="InterPro" id="IPR004839">
    <property type="entry name" value="Aminotransferase_I/II_large"/>
</dbReference>
<dbReference type="InterPro" id="IPR015424">
    <property type="entry name" value="PyrdxlP-dep_Trfase"/>
</dbReference>
<proteinExistence type="predicted"/>
<dbReference type="EMBL" id="BLTE01000009">
    <property type="protein sequence ID" value="GFK94298.1"/>
    <property type="molecule type" value="Genomic_DNA"/>
</dbReference>
<dbReference type="CDD" id="cd00609">
    <property type="entry name" value="AAT_like"/>
    <property type="match status" value="1"/>
</dbReference>
<dbReference type="Gene3D" id="3.40.640.10">
    <property type="entry name" value="Type I PLP-dependent aspartate aminotransferase-like (Major domain)"/>
    <property type="match status" value="1"/>
</dbReference>
<sequence>MNLPPFLLERYFAEHEFSAPHLLCVSDCEALTVGQLLDLEPGGREALERLPLGYSESAGHPELRALIAGLHGGLAPEDVLVHVGAQEAVFTFATALLEPGDEVVVHVPCYQSLFQVAASRGCRVIPWTAREENGWLPDPDELESLMGERTRAVVLNFPHNPTGARLDRSGLERVARIAARRGCWLFSDEVYRFLEYGPGETAQPACELYERAVSLGVMSKSFGLAGLRVGWAACRDRGLLAEMARVKDYTTICGTAPGEFLACLALRRREQVLERTRAVTLGNLELLRGFMERRKDLLHWVEPSGGPIAFPRLASGADARPFCEAALAATGVLLLPGALYGEAWKAHFRVGFGRAGFAAGLAALEPWLASGRACAS</sequence>
<dbReference type="Proteomes" id="UP000494245">
    <property type="component" value="Unassembled WGS sequence"/>
</dbReference>
<name>A0A6V8LVG6_9BACT</name>
<comment type="caution">
    <text evidence="2">The sequence shown here is derived from an EMBL/GenBank/DDBJ whole genome shotgun (WGS) entry which is preliminary data.</text>
</comment>
<dbReference type="PANTHER" id="PTHR43510">
    <property type="entry name" value="AMINOTRANSFERASE FUNCTION, HYPOTHETICAL (EUROFUNG)"/>
    <property type="match status" value="1"/>
</dbReference>
<dbReference type="GO" id="GO:0016829">
    <property type="term" value="F:lyase activity"/>
    <property type="evidence" value="ECO:0007669"/>
    <property type="project" value="UniProtKB-KW"/>
</dbReference>
<reference evidence="2 3" key="2">
    <citation type="submission" date="2020-05" db="EMBL/GenBank/DDBJ databases">
        <title>Draft genome sequence of Desulfovibrio sp. strainFSS-1.</title>
        <authorList>
            <person name="Shimoshige H."/>
            <person name="Kobayashi H."/>
            <person name="Maekawa T."/>
        </authorList>
    </citation>
    <scope>NUCLEOTIDE SEQUENCE [LARGE SCALE GENOMIC DNA]</scope>
    <source>
        <strain evidence="2 3">SIID29052-01</strain>
    </source>
</reference>
<dbReference type="Gene3D" id="3.90.1150.10">
    <property type="entry name" value="Aspartate Aminotransferase, domain 1"/>
    <property type="match status" value="1"/>
</dbReference>
<protein>
    <submittedName>
        <fullName evidence="2">Capreomycidine synthase</fullName>
        <ecNumber evidence="2">4.2.1.145</ecNumber>
    </submittedName>
</protein>
<evidence type="ECO:0000313" key="3">
    <source>
        <dbReference type="Proteomes" id="UP000494245"/>
    </source>
</evidence>
<dbReference type="InterPro" id="IPR015422">
    <property type="entry name" value="PyrdxlP-dep_Trfase_small"/>
</dbReference>
<organism evidence="2 3">
    <name type="scientific">Fundidesulfovibrio magnetotacticus</name>
    <dbReference type="NCBI Taxonomy" id="2730080"/>
    <lineage>
        <taxon>Bacteria</taxon>
        <taxon>Pseudomonadati</taxon>
        <taxon>Thermodesulfobacteriota</taxon>
        <taxon>Desulfovibrionia</taxon>
        <taxon>Desulfovibrionales</taxon>
        <taxon>Desulfovibrionaceae</taxon>
        <taxon>Fundidesulfovibrio</taxon>
    </lineage>
</organism>